<reference evidence="6" key="1">
    <citation type="submission" date="2021-06" db="EMBL/GenBank/DDBJ databases">
        <authorList>
            <person name="Szabo G."/>
        </authorList>
    </citation>
    <scope>NUCLEOTIDE SEQUENCE</scope>
    <source>
        <strain evidence="6">MYVALT</strain>
    </source>
</reference>
<evidence type="ECO:0000313" key="7">
    <source>
        <dbReference type="Proteomes" id="UP000693996"/>
    </source>
</evidence>
<evidence type="ECO:0000256" key="4">
    <source>
        <dbReference type="HAMAP-Rule" id="MF_00151"/>
    </source>
</evidence>
<dbReference type="PANTHER" id="PTHR21342">
    <property type="entry name" value="PHOSPHOPANTETHEINE ADENYLYLTRANSFERASE"/>
    <property type="match status" value="1"/>
</dbReference>
<feature type="binding site" evidence="4">
    <location>
        <position position="73"/>
    </location>
    <ligand>
        <name>substrate</name>
    </ligand>
</feature>
<comment type="subcellular location">
    <subcellularLocation>
        <location evidence="4">Cytoplasm</location>
    </subcellularLocation>
</comment>
<dbReference type="GO" id="GO:0005524">
    <property type="term" value="F:ATP binding"/>
    <property type="evidence" value="ECO:0007669"/>
    <property type="project" value="UniProtKB-KW"/>
</dbReference>
<feature type="binding site" evidence="4">
    <location>
        <position position="87"/>
    </location>
    <ligand>
        <name>substrate</name>
    </ligand>
</feature>
<feature type="binding site" evidence="4">
    <location>
        <position position="9"/>
    </location>
    <ligand>
        <name>substrate</name>
    </ligand>
</feature>
<keyword evidence="4" id="KW-0173">Coenzyme A biosynthesis</keyword>
<name>A0A916JSA6_9BURK</name>
<comment type="cofactor">
    <cofactor evidence="4">
        <name>Mg(2+)</name>
        <dbReference type="ChEBI" id="CHEBI:18420"/>
    </cofactor>
</comment>
<keyword evidence="1 4" id="KW-0808">Transferase</keyword>
<dbReference type="Pfam" id="PF01467">
    <property type="entry name" value="CTP_transf_like"/>
    <property type="match status" value="1"/>
</dbReference>
<accession>A0A916JSA6</accession>
<comment type="pathway">
    <text evidence="4">Cofactor biosynthesis; coenzyme A biosynthesis; CoA from (R)-pantothenate: step 4/5.</text>
</comment>
<feature type="binding site" evidence="4">
    <location>
        <begin position="9"/>
        <end position="10"/>
    </location>
    <ligand>
        <name>ATP</name>
        <dbReference type="ChEBI" id="CHEBI:30616"/>
    </ligand>
</feature>
<evidence type="ECO:0000313" key="6">
    <source>
        <dbReference type="EMBL" id="CAG7596600.1"/>
    </source>
</evidence>
<keyword evidence="4 6" id="KW-0548">Nucleotidyltransferase</keyword>
<dbReference type="EMBL" id="OU343031">
    <property type="protein sequence ID" value="CAG7596600.1"/>
    <property type="molecule type" value="Genomic_DNA"/>
</dbReference>
<dbReference type="GO" id="GO:0005737">
    <property type="term" value="C:cytoplasm"/>
    <property type="evidence" value="ECO:0007669"/>
    <property type="project" value="UniProtKB-SubCell"/>
</dbReference>
<feature type="domain" description="Cytidyltransferase-like" evidence="5">
    <location>
        <begin position="5"/>
        <end position="133"/>
    </location>
</feature>
<keyword evidence="3 4" id="KW-0067">ATP-binding</keyword>
<comment type="similarity">
    <text evidence="4">Belongs to the bacterial CoaD family.</text>
</comment>
<comment type="catalytic activity">
    <reaction evidence="4">
        <text>(R)-4'-phosphopantetheine + ATP + H(+) = 3'-dephospho-CoA + diphosphate</text>
        <dbReference type="Rhea" id="RHEA:19801"/>
        <dbReference type="ChEBI" id="CHEBI:15378"/>
        <dbReference type="ChEBI" id="CHEBI:30616"/>
        <dbReference type="ChEBI" id="CHEBI:33019"/>
        <dbReference type="ChEBI" id="CHEBI:57328"/>
        <dbReference type="ChEBI" id="CHEBI:61723"/>
        <dbReference type="EC" id="2.7.7.3"/>
    </reaction>
</comment>
<evidence type="ECO:0000256" key="3">
    <source>
        <dbReference type="ARBA" id="ARBA00022840"/>
    </source>
</evidence>
<dbReference type="PANTHER" id="PTHR21342:SF1">
    <property type="entry name" value="PHOSPHOPANTETHEINE ADENYLYLTRANSFERASE"/>
    <property type="match status" value="1"/>
</dbReference>
<dbReference type="GO" id="GO:0004595">
    <property type="term" value="F:pantetheine-phosphate adenylyltransferase activity"/>
    <property type="evidence" value="ECO:0007669"/>
    <property type="project" value="UniProtKB-UniRule"/>
</dbReference>
<dbReference type="NCBIfam" id="TIGR00125">
    <property type="entry name" value="cyt_tran_rel"/>
    <property type="match status" value="1"/>
</dbReference>
<feature type="binding site" evidence="4">
    <location>
        <position position="41"/>
    </location>
    <ligand>
        <name>substrate</name>
    </ligand>
</feature>
<dbReference type="GO" id="GO:0015937">
    <property type="term" value="P:coenzyme A biosynthetic process"/>
    <property type="evidence" value="ECO:0007669"/>
    <property type="project" value="UniProtKB-UniRule"/>
</dbReference>
<comment type="function">
    <text evidence="4">Reversibly transfers an adenylyl group from ATP to 4'-phosphopantetheine, yielding dephospho-CoA (dPCoA) and pyrophosphate.</text>
</comment>
<comment type="subunit">
    <text evidence="4">Homohexamer.</text>
</comment>
<organism evidence="6 7">
    <name type="scientific">Candidatus Vallotiella hemipterorum</name>
    <dbReference type="NCBI Taxonomy" id="1177213"/>
    <lineage>
        <taxon>Bacteria</taxon>
        <taxon>Pseudomonadati</taxon>
        <taxon>Pseudomonadota</taxon>
        <taxon>Betaproteobacteria</taxon>
        <taxon>Burkholderiales</taxon>
        <taxon>Burkholderiaceae</taxon>
        <taxon>Candidatus Vallotiella</taxon>
    </lineage>
</organism>
<gene>
    <name evidence="4 6" type="primary">coaD</name>
    <name evidence="6" type="ORF">MYVALT_G_01080</name>
</gene>
<dbReference type="KEGG" id="vtr:MYVALT_G_01080"/>
<dbReference type="NCBIfam" id="TIGR01510">
    <property type="entry name" value="coaD_prev_kdtB"/>
    <property type="match status" value="1"/>
</dbReference>
<evidence type="ECO:0000259" key="5">
    <source>
        <dbReference type="Pfam" id="PF01467"/>
    </source>
</evidence>
<dbReference type="AlphaFoldDB" id="A0A916JSA6"/>
<protein>
    <recommendedName>
        <fullName evidence="4">Phosphopantetheine adenylyltransferase</fullName>
        <ecNumber evidence="4">2.7.7.3</ecNumber>
    </recommendedName>
    <alternativeName>
        <fullName evidence="4">Dephospho-CoA pyrophosphorylase</fullName>
    </alternativeName>
    <alternativeName>
        <fullName evidence="4">Pantetheine-phosphate adenylyltransferase</fullName>
        <shortName evidence="4">PPAT</shortName>
    </alternativeName>
</protein>
<dbReference type="CDD" id="cd02163">
    <property type="entry name" value="PPAT"/>
    <property type="match status" value="1"/>
</dbReference>
<dbReference type="InterPro" id="IPR001980">
    <property type="entry name" value="PPAT"/>
</dbReference>
<dbReference type="Proteomes" id="UP000693996">
    <property type="component" value="Chromosome"/>
</dbReference>
<evidence type="ECO:0000256" key="1">
    <source>
        <dbReference type="ARBA" id="ARBA00022679"/>
    </source>
</evidence>
<evidence type="ECO:0000256" key="2">
    <source>
        <dbReference type="ARBA" id="ARBA00022741"/>
    </source>
</evidence>
<feature type="site" description="Transition state stabilizer" evidence="4">
    <location>
        <position position="17"/>
    </location>
</feature>
<keyword evidence="4" id="KW-0963">Cytoplasm</keyword>
<feature type="binding site" evidence="4">
    <location>
        <position position="98"/>
    </location>
    <ligand>
        <name>ATP</name>
        <dbReference type="ChEBI" id="CHEBI:30616"/>
    </ligand>
</feature>
<dbReference type="InterPro" id="IPR004821">
    <property type="entry name" value="Cyt_trans-like"/>
</dbReference>
<dbReference type="HAMAP" id="MF_00151">
    <property type="entry name" value="PPAT_bact"/>
    <property type="match status" value="1"/>
</dbReference>
<keyword evidence="4" id="KW-0460">Magnesium</keyword>
<keyword evidence="2 4" id="KW-0547">Nucleotide-binding</keyword>
<keyword evidence="7" id="KW-1185">Reference proteome</keyword>
<feature type="binding site" evidence="4">
    <location>
        <begin position="88"/>
        <end position="90"/>
    </location>
    <ligand>
        <name>ATP</name>
        <dbReference type="ChEBI" id="CHEBI:30616"/>
    </ligand>
</feature>
<proteinExistence type="inferred from homology"/>
<sequence length="195" mass="21882">MIVAVYPGTFDPLTRGHEDLVRRASRIFDTLVVGVANNPNKKPFFLLQERLAIAQEALSHHTNIKVMSFSGLLKDFVRANNARVIVRGLRAVSDFEYEFQMAGMNRYLLPDVEMMFMTPSDQYQFISGTIVREIAQLGGDVSKFVFPSVEKWLRNKFAQASHADTINLSLLSPTNTTATRIIEVSEYTTSSSASI</sequence>
<dbReference type="EC" id="2.7.7.3" evidence="4"/>
<feature type="binding site" evidence="4">
    <location>
        <begin position="123"/>
        <end position="129"/>
    </location>
    <ligand>
        <name>ATP</name>
        <dbReference type="ChEBI" id="CHEBI:30616"/>
    </ligand>
</feature>
<feature type="binding site" evidence="4">
    <location>
        <position position="17"/>
    </location>
    <ligand>
        <name>ATP</name>
        <dbReference type="ChEBI" id="CHEBI:30616"/>
    </ligand>
</feature>